<organism evidence="1 2">
    <name type="scientific">Cajanus cajan</name>
    <name type="common">Pigeon pea</name>
    <name type="synonym">Cajanus indicus</name>
    <dbReference type="NCBI Taxonomy" id="3821"/>
    <lineage>
        <taxon>Eukaryota</taxon>
        <taxon>Viridiplantae</taxon>
        <taxon>Streptophyta</taxon>
        <taxon>Embryophyta</taxon>
        <taxon>Tracheophyta</taxon>
        <taxon>Spermatophyta</taxon>
        <taxon>Magnoliopsida</taxon>
        <taxon>eudicotyledons</taxon>
        <taxon>Gunneridae</taxon>
        <taxon>Pentapetalae</taxon>
        <taxon>rosids</taxon>
        <taxon>fabids</taxon>
        <taxon>Fabales</taxon>
        <taxon>Fabaceae</taxon>
        <taxon>Papilionoideae</taxon>
        <taxon>50 kb inversion clade</taxon>
        <taxon>NPAAA clade</taxon>
        <taxon>indigoferoid/millettioid clade</taxon>
        <taxon>Phaseoleae</taxon>
        <taxon>Cajanus</taxon>
    </lineage>
</organism>
<protein>
    <submittedName>
        <fullName evidence="1">Uncharacterized protein</fullName>
    </submittedName>
</protein>
<dbReference type="Proteomes" id="UP000075243">
    <property type="component" value="Chromosome 3"/>
</dbReference>
<evidence type="ECO:0000313" key="2">
    <source>
        <dbReference type="Proteomes" id="UP000075243"/>
    </source>
</evidence>
<dbReference type="Gramene" id="C.cajan_09845.t">
    <property type="protein sequence ID" value="C.cajan_09845.t.cds1"/>
    <property type="gene ID" value="C.cajan_09845"/>
</dbReference>
<dbReference type="AlphaFoldDB" id="A0A151TV08"/>
<name>A0A151TV08_CAJCA</name>
<evidence type="ECO:0000313" key="1">
    <source>
        <dbReference type="EMBL" id="KYP70887.1"/>
    </source>
</evidence>
<reference evidence="1 2" key="1">
    <citation type="journal article" date="2012" name="Nat. Biotechnol.">
        <title>Draft genome sequence of pigeonpea (Cajanus cajan), an orphan legume crop of resource-poor farmers.</title>
        <authorList>
            <person name="Varshney R.K."/>
            <person name="Chen W."/>
            <person name="Li Y."/>
            <person name="Bharti A.K."/>
            <person name="Saxena R.K."/>
            <person name="Schlueter J.A."/>
            <person name="Donoghue M.T."/>
            <person name="Azam S."/>
            <person name="Fan G."/>
            <person name="Whaley A.M."/>
            <person name="Farmer A.D."/>
            <person name="Sheridan J."/>
            <person name="Iwata A."/>
            <person name="Tuteja R."/>
            <person name="Penmetsa R.V."/>
            <person name="Wu W."/>
            <person name="Upadhyaya H.D."/>
            <person name="Yang S.P."/>
            <person name="Shah T."/>
            <person name="Saxena K.B."/>
            <person name="Michael T."/>
            <person name="McCombie W.R."/>
            <person name="Yang B."/>
            <person name="Zhang G."/>
            <person name="Yang H."/>
            <person name="Wang J."/>
            <person name="Spillane C."/>
            <person name="Cook D.R."/>
            <person name="May G.D."/>
            <person name="Xu X."/>
            <person name="Jackson S.A."/>
        </authorList>
    </citation>
    <scope>NUCLEOTIDE SEQUENCE [LARGE SCALE GENOMIC DNA]</scope>
    <source>
        <strain evidence="2">cv. Asha</strain>
    </source>
</reference>
<sequence>VCNEIILILSLIQQGLEERMVEQRNVDDISLMLLSHVHNQVTLWHIVGDGVSFMHGCPHFP</sequence>
<gene>
    <name evidence="1" type="ORF">KK1_010126</name>
</gene>
<accession>A0A151TV08</accession>
<keyword evidence="2" id="KW-1185">Reference proteome</keyword>
<dbReference type="EMBL" id="CM003605">
    <property type="protein sequence ID" value="KYP70887.1"/>
    <property type="molecule type" value="Genomic_DNA"/>
</dbReference>
<feature type="non-terminal residue" evidence="1">
    <location>
        <position position="1"/>
    </location>
</feature>
<proteinExistence type="predicted"/>